<dbReference type="Proteomes" id="UP000576209">
    <property type="component" value="Unassembled WGS sequence"/>
</dbReference>
<dbReference type="AlphaFoldDB" id="A0A840E6V8"/>
<feature type="signal peptide" evidence="1">
    <location>
        <begin position="1"/>
        <end position="20"/>
    </location>
</feature>
<keyword evidence="1" id="KW-0732">Signal</keyword>
<evidence type="ECO:0000256" key="1">
    <source>
        <dbReference type="SAM" id="SignalP"/>
    </source>
</evidence>
<sequence length="134" mass="14401">MKVLLPLLCLLTLGCSPRLAEGVHLLGVDETVSLLSGESAVRKKSPELLTFVEVVEDSRCPAGVQCIQAGRAVVAVRVLRNGTFESESIVVDGEGVMMTDGGTIQVLRLEPYPDAAVEEPKPYQLIVRLVTGER</sequence>
<evidence type="ECO:0000313" key="2">
    <source>
        <dbReference type="EMBL" id="MBB4080901.1"/>
    </source>
</evidence>
<comment type="caution">
    <text evidence="2">The sequence shown here is derived from an EMBL/GenBank/DDBJ whole genome shotgun (WGS) entry which is preliminary data.</text>
</comment>
<organism evidence="2 3">
    <name type="scientific">Neolewinella aquimaris</name>
    <dbReference type="NCBI Taxonomy" id="1835722"/>
    <lineage>
        <taxon>Bacteria</taxon>
        <taxon>Pseudomonadati</taxon>
        <taxon>Bacteroidota</taxon>
        <taxon>Saprospiria</taxon>
        <taxon>Saprospirales</taxon>
        <taxon>Lewinellaceae</taxon>
        <taxon>Neolewinella</taxon>
    </lineage>
</organism>
<proteinExistence type="predicted"/>
<evidence type="ECO:0008006" key="4">
    <source>
        <dbReference type="Google" id="ProtNLM"/>
    </source>
</evidence>
<keyword evidence="3" id="KW-1185">Reference proteome</keyword>
<dbReference type="EMBL" id="JACIFF010000010">
    <property type="protein sequence ID" value="MBB4080901.1"/>
    <property type="molecule type" value="Genomic_DNA"/>
</dbReference>
<feature type="chain" id="PRO_5032359658" description="Lipoprotein" evidence="1">
    <location>
        <begin position="21"/>
        <end position="134"/>
    </location>
</feature>
<accession>A0A840E6V8</accession>
<evidence type="ECO:0000313" key="3">
    <source>
        <dbReference type="Proteomes" id="UP000576209"/>
    </source>
</evidence>
<reference evidence="2 3" key="1">
    <citation type="submission" date="2020-08" db="EMBL/GenBank/DDBJ databases">
        <title>Genomic Encyclopedia of Type Strains, Phase IV (KMG-IV): sequencing the most valuable type-strain genomes for metagenomic binning, comparative biology and taxonomic classification.</title>
        <authorList>
            <person name="Goeker M."/>
        </authorList>
    </citation>
    <scope>NUCLEOTIDE SEQUENCE [LARGE SCALE GENOMIC DNA]</scope>
    <source>
        <strain evidence="2 3">DSM 105137</strain>
    </source>
</reference>
<protein>
    <recommendedName>
        <fullName evidence="4">Lipoprotein</fullName>
    </recommendedName>
</protein>
<dbReference type="PROSITE" id="PS51257">
    <property type="entry name" value="PROKAR_LIPOPROTEIN"/>
    <property type="match status" value="1"/>
</dbReference>
<name>A0A840E6V8_9BACT</name>
<gene>
    <name evidence="2" type="ORF">GGR28_003540</name>
</gene>